<keyword evidence="1" id="KW-0472">Membrane</keyword>
<organism evidence="2 3">
    <name type="scientific">Thomasclavelia ramosa</name>
    <dbReference type="NCBI Taxonomy" id="1547"/>
    <lineage>
        <taxon>Bacteria</taxon>
        <taxon>Bacillati</taxon>
        <taxon>Bacillota</taxon>
        <taxon>Erysipelotrichia</taxon>
        <taxon>Erysipelotrichales</taxon>
        <taxon>Coprobacillaceae</taxon>
        <taxon>Thomasclavelia</taxon>
    </lineage>
</organism>
<evidence type="ECO:0000313" key="3">
    <source>
        <dbReference type="Proteomes" id="UP000261032"/>
    </source>
</evidence>
<feature type="transmembrane region" description="Helical" evidence="1">
    <location>
        <begin position="7"/>
        <end position="27"/>
    </location>
</feature>
<protein>
    <submittedName>
        <fullName evidence="2">Uncharacterized protein</fullName>
    </submittedName>
</protein>
<comment type="caution">
    <text evidence="2">The sequence shown here is derived from an EMBL/GenBank/DDBJ whole genome shotgun (WGS) entry which is preliminary data.</text>
</comment>
<dbReference type="Proteomes" id="UP000261032">
    <property type="component" value="Unassembled WGS sequence"/>
</dbReference>
<dbReference type="EMBL" id="QUSL01000089">
    <property type="protein sequence ID" value="RGD75929.1"/>
    <property type="molecule type" value="Genomic_DNA"/>
</dbReference>
<evidence type="ECO:0000313" key="2">
    <source>
        <dbReference type="EMBL" id="RGD75929.1"/>
    </source>
</evidence>
<evidence type="ECO:0000256" key="1">
    <source>
        <dbReference type="SAM" id="Phobius"/>
    </source>
</evidence>
<keyword evidence="1" id="KW-0812">Transmembrane</keyword>
<feature type="transmembrane region" description="Helical" evidence="1">
    <location>
        <begin position="54"/>
        <end position="75"/>
    </location>
</feature>
<dbReference type="AlphaFoldDB" id="A0A3E3E414"/>
<accession>A0A3E3E414</accession>
<gene>
    <name evidence="2" type="ORF">DXB93_19330</name>
</gene>
<reference evidence="2 3" key="1">
    <citation type="submission" date="2018-08" db="EMBL/GenBank/DDBJ databases">
        <title>A genome reference for cultivated species of the human gut microbiota.</title>
        <authorList>
            <person name="Zou Y."/>
            <person name="Xue W."/>
            <person name="Luo G."/>
        </authorList>
    </citation>
    <scope>NUCLEOTIDE SEQUENCE [LARGE SCALE GENOMIC DNA]</scope>
    <source>
        <strain evidence="2 3">OM06-4</strain>
    </source>
</reference>
<keyword evidence="1" id="KW-1133">Transmembrane helix</keyword>
<sequence>MFNKICFYLFICLSIITLILNFFRVILDIDILKIFSVTNNVLIYLRNLSNDIKLVITLIVSITIIVLLKGFTGYINSLKSK</sequence>
<name>A0A3E3E414_9FIRM</name>
<proteinExistence type="predicted"/>